<evidence type="ECO:0000313" key="1">
    <source>
        <dbReference type="EMBL" id="OHY94365.1"/>
    </source>
</evidence>
<dbReference type="EMBL" id="MKFT01000006">
    <property type="protein sequence ID" value="OHY94365.1"/>
    <property type="molecule type" value="Genomic_DNA"/>
</dbReference>
<sequence>MLSSKLMRFLKEKEWWFDEISIPYSVALEKVGISADTQIGYFYLHAEDGPEFISPNGTLIHLCWFVLNTNYESDSCFLKRSLGLPDELIPLDSFEGEGGYFYNLVNGEVADLRLGDSLNNYLEGKAIKSWGDFNLFLEYFFGL</sequence>
<evidence type="ECO:0000313" key="2">
    <source>
        <dbReference type="Proteomes" id="UP000180133"/>
    </source>
</evidence>
<keyword evidence="2" id="KW-1185">Reference proteome</keyword>
<accession>A0ABX3DAW3</accession>
<name>A0ABX3DAW3_9VIBR</name>
<gene>
    <name evidence="1" type="ORF">BI375_16590</name>
</gene>
<evidence type="ECO:0008006" key="3">
    <source>
        <dbReference type="Google" id="ProtNLM"/>
    </source>
</evidence>
<proteinExistence type="predicted"/>
<organism evidence="1 2">
    <name type="scientific">Vibrio rotiferianus</name>
    <dbReference type="NCBI Taxonomy" id="190895"/>
    <lineage>
        <taxon>Bacteria</taxon>
        <taxon>Pseudomonadati</taxon>
        <taxon>Pseudomonadota</taxon>
        <taxon>Gammaproteobacteria</taxon>
        <taxon>Vibrionales</taxon>
        <taxon>Vibrionaceae</taxon>
        <taxon>Vibrio</taxon>
    </lineage>
</organism>
<protein>
    <recommendedName>
        <fullName evidence="3">SMI1/KNR4 family protein</fullName>
    </recommendedName>
</protein>
<reference evidence="1 2" key="1">
    <citation type="submission" date="2016-09" db="EMBL/GenBank/DDBJ databases">
        <title>Isolation, identification and antibiotic sensitivity analysis of bacterial pathogen from juvenile Hippocampus erectus with tail-rotted disease.</title>
        <authorList>
            <person name="Yang Q."/>
        </authorList>
    </citation>
    <scope>NUCLEOTIDE SEQUENCE [LARGE SCALE GENOMIC DNA]</scope>
    <source>
        <strain evidence="1 2">HM-10</strain>
    </source>
</reference>
<comment type="caution">
    <text evidence="1">The sequence shown here is derived from an EMBL/GenBank/DDBJ whole genome shotgun (WGS) entry which is preliminary data.</text>
</comment>
<dbReference type="Proteomes" id="UP000180133">
    <property type="component" value="Unassembled WGS sequence"/>
</dbReference>